<dbReference type="CDD" id="cd13963">
    <property type="entry name" value="PT_UbiA_2"/>
    <property type="match status" value="1"/>
</dbReference>
<evidence type="ECO:0000256" key="1">
    <source>
        <dbReference type="ARBA" id="ARBA00004141"/>
    </source>
</evidence>
<proteinExistence type="predicted"/>
<dbReference type="AlphaFoldDB" id="A0A0X8JMI3"/>
<evidence type="ECO:0000313" key="7">
    <source>
        <dbReference type="EMBL" id="AMD91332.1"/>
    </source>
</evidence>
<keyword evidence="3 6" id="KW-0812">Transmembrane</keyword>
<evidence type="ECO:0000256" key="5">
    <source>
        <dbReference type="ARBA" id="ARBA00023136"/>
    </source>
</evidence>
<dbReference type="Pfam" id="PF01040">
    <property type="entry name" value="UbiA"/>
    <property type="match status" value="1"/>
</dbReference>
<dbReference type="RefSeq" id="WP_062254443.1">
    <property type="nucleotide sequence ID" value="NZ_CP014229.1"/>
</dbReference>
<dbReference type="InterPro" id="IPR000537">
    <property type="entry name" value="UbiA_prenyltransferase"/>
</dbReference>
<dbReference type="Proteomes" id="UP000069241">
    <property type="component" value="Chromosome"/>
</dbReference>
<evidence type="ECO:0000256" key="4">
    <source>
        <dbReference type="ARBA" id="ARBA00022989"/>
    </source>
</evidence>
<dbReference type="EMBL" id="CP014229">
    <property type="protein sequence ID" value="AMD91332.1"/>
    <property type="molecule type" value="Genomic_DNA"/>
</dbReference>
<feature type="transmembrane region" description="Helical" evidence="6">
    <location>
        <begin position="172"/>
        <end position="193"/>
    </location>
</feature>
<gene>
    <name evidence="7" type="ORF">AXF13_15010</name>
</gene>
<comment type="subcellular location">
    <subcellularLocation>
        <location evidence="1">Membrane</location>
        <topology evidence="1">Multi-pass membrane protein</topology>
    </subcellularLocation>
</comment>
<evidence type="ECO:0000256" key="2">
    <source>
        <dbReference type="ARBA" id="ARBA00022475"/>
    </source>
</evidence>
<feature type="transmembrane region" description="Helical" evidence="6">
    <location>
        <begin position="240"/>
        <end position="257"/>
    </location>
</feature>
<dbReference type="STRING" id="44742.AXF13_15010"/>
<feature type="transmembrane region" description="Helical" evidence="6">
    <location>
        <begin position="112"/>
        <end position="130"/>
    </location>
</feature>
<keyword evidence="2" id="KW-1003">Cell membrane</keyword>
<evidence type="ECO:0000256" key="3">
    <source>
        <dbReference type="ARBA" id="ARBA00022692"/>
    </source>
</evidence>
<dbReference type="KEGG" id="dfi:AXF13_15010"/>
<reference evidence="8" key="1">
    <citation type="submission" date="2016-02" db="EMBL/GenBank/DDBJ databases">
        <authorList>
            <person name="Holder M.E."/>
            <person name="Ajami N.J."/>
            <person name="Petrosino J.F."/>
        </authorList>
    </citation>
    <scope>NUCLEOTIDE SEQUENCE [LARGE SCALE GENOMIC DNA]</scope>
    <source>
        <strain evidence="8">CCUG 45958</strain>
    </source>
</reference>
<feature type="transmembrane region" description="Helical" evidence="6">
    <location>
        <begin position="277"/>
        <end position="296"/>
    </location>
</feature>
<dbReference type="Gene3D" id="1.10.357.140">
    <property type="entry name" value="UbiA prenyltransferase"/>
    <property type="match status" value="1"/>
</dbReference>
<keyword evidence="5 6" id="KW-0472">Membrane</keyword>
<evidence type="ECO:0000313" key="8">
    <source>
        <dbReference type="Proteomes" id="UP000069241"/>
    </source>
</evidence>
<feature type="transmembrane region" description="Helical" evidence="6">
    <location>
        <begin position="40"/>
        <end position="59"/>
    </location>
</feature>
<sequence length="307" mass="35323">MEKLRPYIQIARPDHWFKQFFMFPGLCLAFLFLRDIPANLAGNLILGLVSTCCVASANYCINEYLDAPNDRQHPTKYLRPAAQGLVRLRYVLLEYALLACLGLWLGFYINKLFGFTALFLLIMGICYNVPPLRTKDVPYLDVISESINNPLRLVLGWAICIPDHLPPSSFLLAYWCGGAFLMALKRFAELRSIRSKEVMARYRKSLASYTERKLLVSAFFYAMNTALFLGISLIKYKIEFIFLFPLVALLFSWYFSISMNADSVVQTPEKLFHEKKFMLYTALLVVLFCVTCFINVQSLQFLLEPIN</sequence>
<keyword evidence="8" id="KW-1185">Reference proteome</keyword>
<keyword evidence="4 6" id="KW-1133">Transmembrane helix</keyword>
<evidence type="ECO:0000256" key="6">
    <source>
        <dbReference type="SAM" id="Phobius"/>
    </source>
</evidence>
<feature type="transmembrane region" description="Helical" evidence="6">
    <location>
        <begin position="88"/>
        <end position="105"/>
    </location>
</feature>
<accession>A0A0X8JMI3</accession>
<feature type="transmembrane region" description="Helical" evidence="6">
    <location>
        <begin position="16"/>
        <end position="33"/>
    </location>
</feature>
<dbReference type="GO" id="GO:0016765">
    <property type="term" value="F:transferase activity, transferring alkyl or aryl (other than methyl) groups"/>
    <property type="evidence" value="ECO:0007669"/>
    <property type="project" value="InterPro"/>
</dbReference>
<feature type="transmembrane region" description="Helical" evidence="6">
    <location>
        <begin position="214"/>
        <end position="234"/>
    </location>
</feature>
<dbReference type="GO" id="GO:0016020">
    <property type="term" value="C:membrane"/>
    <property type="evidence" value="ECO:0007669"/>
    <property type="project" value="UniProtKB-SubCell"/>
</dbReference>
<name>A0A0X8JMI3_9BACT</name>
<dbReference type="InterPro" id="IPR044878">
    <property type="entry name" value="UbiA_sf"/>
</dbReference>
<keyword evidence="7" id="KW-0808">Transferase</keyword>
<organism evidence="7 8">
    <name type="scientific">Desulfovibrio fairfieldensis</name>
    <dbReference type="NCBI Taxonomy" id="44742"/>
    <lineage>
        <taxon>Bacteria</taxon>
        <taxon>Pseudomonadati</taxon>
        <taxon>Thermodesulfobacteriota</taxon>
        <taxon>Desulfovibrionia</taxon>
        <taxon>Desulfovibrionales</taxon>
        <taxon>Desulfovibrionaceae</taxon>
        <taxon>Desulfovibrio</taxon>
    </lineage>
</organism>
<protein>
    <submittedName>
        <fullName evidence="7">Prenyltransferase</fullName>
    </submittedName>
</protein>